<evidence type="ECO:0000256" key="1">
    <source>
        <dbReference type="SAM" id="MobiDB-lite"/>
    </source>
</evidence>
<feature type="compositionally biased region" description="Gly residues" evidence="1">
    <location>
        <begin position="283"/>
        <end position="297"/>
    </location>
</feature>
<feature type="region of interest" description="Disordered" evidence="1">
    <location>
        <begin position="332"/>
        <end position="445"/>
    </location>
</feature>
<dbReference type="STRING" id="1267564.SAMN05192561_102236"/>
<dbReference type="SUPFAM" id="SSF46785">
    <property type="entry name" value="Winged helix' DNA-binding domain"/>
    <property type="match status" value="1"/>
</dbReference>
<feature type="region of interest" description="Disordered" evidence="1">
    <location>
        <begin position="499"/>
        <end position="540"/>
    </location>
</feature>
<evidence type="ECO:0000259" key="4">
    <source>
        <dbReference type="Pfam" id="PF24036"/>
    </source>
</evidence>
<evidence type="ECO:0008006" key="7">
    <source>
        <dbReference type="Google" id="ProtNLM"/>
    </source>
</evidence>
<feature type="transmembrane region" description="Helical" evidence="2">
    <location>
        <begin position="308"/>
        <end position="327"/>
    </location>
</feature>
<evidence type="ECO:0000313" key="6">
    <source>
        <dbReference type="Proteomes" id="UP000199215"/>
    </source>
</evidence>
<protein>
    <recommendedName>
        <fullName evidence="7">IclR helix-turn-helix domain-containing protein</fullName>
    </recommendedName>
</protein>
<keyword evidence="2" id="KW-0812">Transmembrane</keyword>
<dbReference type="InterPro" id="IPR055769">
    <property type="entry name" value="DUF7345"/>
</dbReference>
<feature type="compositionally biased region" description="Acidic residues" evidence="1">
    <location>
        <begin position="512"/>
        <end position="540"/>
    </location>
</feature>
<gene>
    <name evidence="5" type="ORF">SAMN05192561_102236</name>
</gene>
<keyword evidence="2" id="KW-0472">Membrane</keyword>
<reference evidence="5 6" key="1">
    <citation type="submission" date="2016-10" db="EMBL/GenBank/DDBJ databases">
        <authorList>
            <person name="de Groot N.N."/>
        </authorList>
    </citation>
    <scope>NUCLEOTIDE SEQUENCE [LARGE SCALE GENOMIC DNA]</scope>
    <source>
        <strain evidence="5 6">IBRC-M10418</strain>
    </source>
</reference>
<accession>A0A1H6IE34</accession>
<dbReference type="Pfam" id="PF24034">
    <property type="entry name" value="DUF7343"/>
    <property type="match status" value="1"/>
</dbReference>
<evidence type="ECO:0000259" key="3">
    <source>
        <dbReference type="Pfam" id="PF24034"/>
    </source>
</evidence>
<feature type="compositionally biased region" description="Low complexity" evidence="1">
    <location>
        <begin position="46"/>
        <end position="56"/>
    </location>
</feature>
<dbReference type="EMBL" id="FNWU01000002">
    <property type="protein sequence ID" value="SEH47096.1"/>
    <property type="molecule type" value="Genomic_DNA"/>
</dbReference>
<sequence length="540" mass="56293">MRRSVAIGIGCCFVLLVAGLTGAIAPTAAEGGTPAAGGDVTAAAVVGGTDPTGTTAIGPTPHDPQIDSGGFERSVFEITVHRDGRGVWTLRYERVLESADERDSFETFAERFRTDETDLYRNFRADATGLVDAGQNATDREMAADGFSRDAFVRSTIGNDIGVVELRFTWHGFGVVGDGTVTVGDVFEGGFYVGPDQELVFKPGDSTAFQSVEPPGTRSNPDALTDSVSVTWEGERQFTDRRPWAVFAAENATDSGEGTASGGSDAPDSPTIGTERSRNDSGSGTGSEGGMTTGPAGGPEEMDDGGTGWVPIVAALGVVGLLLGVVIRRRLHDDPSGTPATTPSVTDRNVGGKGPATTRTADGLEDPDHIGGPDDTTADPDGDTADPNGDTADPNRRSHARETTAGGSPAPEAEADDHDVPTETDAEPAATTPSIPDEELLSDDDRVIRILREHGGRIKQSRIVDRTEWSKSKVSVLLSEMTDEGTVSKLRVGRENVVSLEGHEPDIAGSPFDDDGAETSTDESASEEGTDDGESNADGK</sequence>
<dbReference type="Pfam" id="PF24036">
    <property type="entry name" value="DUF7345"/>
    <property type="match status" value="1"/>
</dbReference>
<evidence type="ECO:0000256" key="2">
    <source>
        <dbReference type="SAM" id="Phobius"/>
    </source>
</evidence>
<dbReference type="RefSeq" id="WP_092816196.1">
    <property type="nucleotide sequence ID" value="NZ_FNWU01000002.1"/>
</dbReference>
<feature type="region of interest" description="Disordered" evidence="1">
    <location>
        <begin position="251"/>
        <end position="306"/>
    </location>
</feature>
<dbReference type="InterPro" id="IPR036390">
    <property type="entry name" value="WH_DNA-bd_sf"/>
</dbReference>
<feature type="compositionally biased region" description="Basic and acidic residues" evidence="1">
    <location>
        <begin position="393"/>
        <end position="402"/>
    </location>
</feature>
<keyword evidence="6" id="KW-1185">Reference proteome</keyword>
<feature type="region of interest" description="Disordered" evidence="1">
    <location>
        <begin position="46"/>
        <end position="69"/>
    </location>
</feature>
<evidence type="ECO:0000313" key="5">
    <source>
        <dbReference type="EMBL" id="SEH47096.1"/>
    </source>
</evidence>
<organism evidence="5 6">
    <name type="scientific">Halopenitus malekzadehii</name>
    <dbReference type="NCBI Taxonomy" id="1267564"/>
    <lineage>
        <taxon>Archaea</taxon>
        <taxon>Methanobacteriati</taxon>
        <taxon>Methanobacteriota</taxon>
        <taxon>Stenosarchaea group</taxon>
        <taxon>Halobacteria</taxon>
        <taxon>Halobacteriales</taxon>
        <taxon>Haloferacaceae</taxon>
        <taxon>Halopenitus</taxon>
    </lineage>
</organism>
<feature type="domain" description="DUF7343" evidence="3">
    <location>
        <begin position="440"/>
        <end position="500"/>
    </location>
</feature>
<dbReference type="InterPro" id="IPR055767">
    <property type="entry name" value="DUF7343"/>
</dbReference>
<dbReference type="Proteomes" id="UP000199215">
    <property type="component" value="Unassembled WGS sequence"/>
</dbReference>
<feature type="compositionally biased region" description="Polar residues" evidence="1">
    <location>
        <begin position="217"/>
        <end position="227"/>
    </location>
</feature>
<feature type="domain" description="DUF7345" evidence="4">
    <location>
        <begin position="77"/>
        <end position="203"/>
    </location>
</feature>
<name>A0A1H6IE34_9EURY</name>
<keyword evidence="2" id="KW-1133">Transmembrane helix</keyword>
<feature type="compositionally biased region" description="Polar residues" evidence="1">
    <location>
        <begin position="338"/>
        <end position="347"/>
    </location>
</feature>
<feature type="compositionally biased region" description="Acidic residues" evidence="1">
    <location>
        <begin position="413"/>
        <end position="426"/>
    </location>
</feature>
<dbReference type="OrthoDB" id="27885at2157"/>
<dbReference type="AlphaFoldDB" id="A0A1H6IE34"/>
<feature type="region of interest" description="Disordered" evidence="1">
    <location>
        <begin position="206"/>
        <end position="227"/>
    </location>
</feature>
<proteinExistence type="predicted"/>